<evidence type="ECO:0000313" key="2">
    <source>
        <dbReference type="EMBL" id="MFC2999388.1"/>
    </source>
</evidence>
<accession>A0ABV7BSB4</accession>
<evidence type="ECO:0000313" key="3">
    <source>
        <dbReference type="Proteomes" id="UP001595420"/>
    </source>
</evidence>
<gene>
    <name evidence="2" type="ORF">ACFOD3_05745</name>
</gene>
<dbReference type="EMBL" id="JBHRSB010000001">
    <property type="protein sequence ID" value="MFC2999388.1"/>
    <property type="molecule type" value="Genomic_DNA"/>
</dbReference>
<keyword evidence="2" id="KW-0378">Hydrolase</keyword>
<dbReference type="GO" id="GO:0016787">
    <property type="term" value="F:hydrolase activity"/>
    <property type="evidence" value="ECO:0007669"/>
    <property type="project" value="UniProtKB-KW"/>
</dbReference>
<dbReference type="Proteomes" id="UP001595420">
    <property type="component" value="Unassembled WGS sequence"/>
</dbReference>
<dbReference type="InterPro" id="IPR050266">
    <property type="entry name" value="AB_hydrolase_sf"/>
</dbReference>
<dbReference type="RefSeq" id="WP_216835287.1">
    <property type="nucleotide sequence ID" value="NZ_JAFNJS010000001.1"/>
</dbReference>
<name>A0ABV7BSB4_9PROT</name>
<keyword evidence="3" id="KW-1185">Reference proteome</keyword>
<proteinExistence type="predicted"/>
<comment type="caution">
    <text evidence="2">The sequence shown here is derived from an EMBL/GenBank/DDBJ whole genome shotgun (WGS) entry which is preliminary data.</text>
</comment>
<reference evidence="3" key="1">
    <citation type="journal article" date="2019" name="Int. J. Syst. Evol. Microbiol.">
        <title>The Global Catalogue of Microorganisms (GCM) 10K type strain sequencing project: providing services to taxonomists for standard genome sequencing and annotation.</title>
        <authorList>
            <consortium name="The Broad Institute Genomics Platform"/>
            <consortium name="The Broad Institute Genome Sequencing Center for Infectious Disease"/>
            <person name="Wu L."/>
            <person name="Ma J."/>
        </authorList>
    </citation>
    <scope>NUCLEOTIDE SEQUENCE [LARGE SCALE GENOMIC DNA]</scope>
    <source>
        <strain evidence="3">CGMCC 1.16855</strain>
    </source>
</reference>
<evidence type="ECO:0000259" key="1">
    <source>
        <dbReference type="Pfam" id="PF00561"/>
    </source>
</evidence>
<dbReference type="Pfam" id="PF00561">
    <property type="entry name" value="Abhydrolase_1"/>
    <property type="match status" value="1"/>
</dbReference>
<feature type="domain" description="AB hydrolase-1" evidence="1">
    <location>
        <begin position="44"/>
        <end position="271"/>
    </location>
</feature>
<dbReference type="PANTHER" id="PTHR43798:SF5">
    <property type="entry name" value="MONOACYLGLYCEROL LIPASE ABHD6"/>
    <property type="match status" value="1"/>
</dbReference>
<sequence>MSFIARTSLALSAPNRIVETAGRSLAYRRFGTGPDLVLCVRLRGTMDSWDPLFLDVLARHFTVTVFDYSGLGLSTGTASYGKREMARDVDDLVSALGLTRVIIGGWSLGGFAAQTFAALHPHKVSHVLAIGTMPPGPMLKPPEPLFLETATKLSNTVADEYILFFEPDSAASRALGDASMARIAARTEPRDHPTPPEVFLRSLQASIEPSGPFPDPDDAYARFYRNTDIPVLALSGDHDIMFPVENWYALNDLWPTLFVVTLPDSGHGPQHQYPEMSAEIIASFVRHTAAR</sequence>
<dbReference type="PANTHER" id="PTHR43798">
    <property type="entry name" value="MONOACYLGLYCEROL LIPASE"/>
    <property type="match status" value="1"/>
</dbReference>
<protein>
    <submittedName>
        <fullName evidence="2">Alpha/beta fold hydrolase</fullName>
    </submittedName>
</protein>
<organism evidence="2 3">
    <name type="scientific">Falsiroseomonas tokyonensis</name>
    <dbReference type="NCBI Taxonomy" id="430521"/>
    <lineage>
        <taxon>Bacteria</taxon>
        <taxon>Pseudomonadati</taxon>
        <taxon>Pseudomonadota</taxon>
        <taxon>Alphaproteobacteria</taxon>
        <taxon>Acetobacterales</taxon>
        <taxon>Roseomonadaceae</taxon>
        <taxon>Falsiroseomonas</taxon>
    </lineage>
</organism>
<dbReference type="InterPro" id="IPR000073">
    <property type="entry name" value="AB_hydrolase_1"/>
</dbReference>